<name>A0A4U2YM09_9ACTN</name>
<dbReference type="OrthoDB" id="4772408at2"/>
<gene>
    <name evidence="3" type="ORF">FC770_14865</name>
</gene>
<organism evidence="3 4">
    <name type="scientific">Nocardioides jishulii</name>
    <dbReference type="NCBI Taxonomy" id="2575440"/>
    <lineage>
        <taxon>Bacteria</taxon>
        <taxon>Bacillati</taxon>
        <taxon>Actinomycetota</taxon>
        <taxon>Actinomycetes</taxon>
        <taxon>Propionibacteriales</taxon>
        <taxon>Nocardioidaceae</taxon>
        <taxon>Nocardioides</taxon>
    </lineage>
</organism>
<protein>
    <recommendedName>
        <fullName evidence="5">YbjN domain-containing protein</fullName>
    </recommendedName>
</protein>
<dbReference type="InterPro" id="IPR054344">
    <property type="entry name" value="TY-Chap_N"/>
</dbReference>
<dbReference type="Pfam" id="PF22551">
    <property type="entry name" value="TY-Chap1"/>
    <property type="match status" value="1"/>
</dbReference>
<evidence type="ECO:0000313" key="4">
    <source>
        <dbReference type="Proteomes" id="UP000307808"/>
    </source>
</evidence>
<dbReference type="EMBL" id="SZPY01000004">
    <property type="protein sequence ID" value="TKI60791.1"/>
    <property type="molecule type" value="Genomic_DNA"/>
</dbReference>
<evidence type="ECO:0008006" key="5">
    <source>
        <dbReference type="Google" id="ProtNLM"/>
    </source>
</evidence>
<dbReference type="RefSeq" id="WP_137067097.1">
    <property type="nucleotide sequence ID" value="NZ_CP040748.1"/>
</dbReference>
<feature type="domain" description="TY-Chap central" evidence="1">
    <location>
        <begin position="195"/>
        <end position="321"/>
    </location>
</feature>
<feature type="domain" description="TY-Chap N-terminal" evidence="2">
    <location>
        <begin position="21"/>
        <end position="145"/>
    </location>
</feature>
<dbReference type="InterPro" id="IPR054343">
    <property type="entry name" value="TY-Chap_M"/>
</dbReference>
<dbReference type="Pfam" id="PF22552">
    <property type="entry name" value="TY-Chap3"/>
    <property type="match status" value="1"/>
</dbReference>
<comment type="caution">
    <text evidence="3">The sequence shown here is derived from an EMBL/GenBank/DDBJ whole genome shotgun (WGS) entry which is preliminary data.</text>
</comment>
<evidence type="ECO:0000313" key="3">
    <source>
        <dbReference type="EMBL" id="TKI60791.1"/>
    </source>
</evidence>
<sequence>MSEATRGEGPTGCDWDALDARWSEFERALSRHLARMVDPDEADLLILEVPGFDDDEPGTAPYAQFSACDGGEALHTEVAGNAHLGSPFRLDEASSARTRQAGWAGADGHEKNWFREDPVSRAPEVAAGVVEALRTQFGVVHPELLTYRSWGPAARIADDLGLCQSAAVPIDTVDQRGRTTESFPEGEVHEPASRDDLLALVGGVLRLKFDRVTLEDDGDFVVLHQGQPVFVRVLSDQPAVQVFTRVVHGVRSRRGAAVELGLLNRDHPWVKWTLHSRSVWQSLMVPAMPFAEVHLAGMLDVFLMAMADTRHDLAVRTDGEVA</sequence>
<reference evidence="3 4" key="1">
    <citation type="submission" date="2019-04" db="EMBL/GenBank/DDBJ databases">
        <authorList>
            <person name="Dong K."/>
        </authorList>
    </citation>
    <scope>NUCLEOTIDE SEQUENCE [LARGE SCALE GENOMIC DNA]</scope>
    <source>
        <strain evidence="4">dk3543</strain>
    </source>
</reference>
<dbReference type="AlphaFoldDB" id="A0A4U2YM09"/>
<evidence type="ECO:0000259" key="2">
    <source>
        <dbReference type="Pfam" id="PF22552"/>
    </source>
</evidence>
<accession>A0A4U2YM09</accession>
<evidence type="ECO:0000259" key="1">
    <source>
        <dbReference type="Pfam" id="PF22551"/>
    </source>
</evidence>
<keyword evidence="4" id="KW-1185">Reference proteome</keyword>
<dbReference type="Proteomes" id="UP000307808">
    <property type="component" value="Unassembled WGS sequence"/>
</dbReference>
<proteinExistence type="predicted"/>